<dbReference type="OrthoDB" id="4909686at2"/>
<gene>
    <name evidence="1" type="ORF">FSW04_17210</name>
</gene>
<dbReference type="RefSeq" id="WP_146921478.1">
    <property type="nucleotide sequence ID" value="NZ_CP042430.1"/>
</dbReference>
<dbReference type="KEGG" id="bsol:FSW04_17210"/>
<reference evidence="1 2" key="1">
    <citation type="journal article" date="2018" name="J. Microbiol.">
        <title>Baekduia soli gen. nov., sp. nov., a novel bacterium isolated from the soil of Baekdu Mountain and proposal of a novel family name, Baekduiaceae fam. nov.</title>
        <authorList>
            <person name="An D.S."/>
            <person name="Siddiqi M.Z."/>
            <person name="Kim K.H."/>
            <person name="Yu H.S."/>
            <person name="Im W.T."/>
        </authorList>
    </citation>
    <scope>NUCLEOTIDE SEQUENCE [LARGE SCALE GENOMIC DNA]</scope>
    <source>
        <strain evidence="1 2">BR7-21</strain>
    </source>
</reference>
<dbReference type="EMBL" id="CP042430">
    <property type="protein sequence ID" value="QEC49144.1"/>
    <property type="molecule type" value="Genomic_DNA"/>
</dbReference>
<organism evidence="1 2">
    <name type="scientific">Baekduia soli</name>
    <dbReference type="NCBI Taxonomy" id="496014"/>
    <lineage>
        <taxon>Bacteria</taxon>
        <taxon>Bacillati</taxon>
        <taxon>Actinomycetota</taxon>
        <taxon>Thermoleophilia</taxon>
        <taxon>Solirubrobacterales</taxon>
        <taxon>Baekduiaceae</taxon>
        <taxon>Baekduia</taxon>
    </lineage>
</organism>
<evidence type="ECO:0000313" key="1">
    <source>
        <dbReference type="EMBL" id="QEC49144.1"/>
    </source>
</evidence>
<keyword evidence="2" id="KW-1185">Reference proteome</keyword>
<evidence type="ECO:0000313" key="2">
    <source>
        <dbReference type="Proteomes" id="UP000321805"/>
    </source>
</evidence>
<protein>
    <submittedName>
        <fullName evidence="1">Uncharacterized protein</fullName>
    </submittedName>
</protein>
<sequence length="174" mass="19248">MSPTAHADVRRVDWRFLLPDPDLGRVAYPAPRQPELLAALREVSTVVERAPATELEGFDVVVLTGTRHEMAEAIEHAPAGAWIVAEAGGRAAVGLAARLRRRGFEDVAAHWMWPDVQRCREIVPMRSQALRHALDRRDPGAALRLRVRLARTLARTPLFALVVDHAVVVARVPS</sequence>
<name>A0A5B8U7V6_9ACTN</name>
<dbReference type="AlphaFoldDB" id="A0A5B8U7V6"/>
<accession>A0A5B8U7V6</accession>
<proteinExistence type="predicted"/>
<dbReference type="Proteomes" id="UP000321805">
    <property type="component" value="Chromosome"/>
</dbReference>